<comment type="caution">
    <text evidence="2">The sequence shown here is derived from an EMBL/GenBank/DDBJ whole genome shotgun (WGS) entry which is preliminary data.</text>
</comment>
<feature type="compositionally biased region" description="Low complexity" evidence="1">
    <location>
        <begin position="268"/>
        <end position="286"/>
    </location>
</feature>
<organism evidence="2 3">
    <name type="scientific">Astrephomene gubernaculifera</name>
    <dbReference type="NCBI Taxonomy" id="47775"/>
    <lineage>
        <taxon>Eukaryota</taxon>
        <taxon>Viridiplantae</taxon>
        <taxon>Chlorophyta</taxon>
        <taxon>core chlorophytes</taxon>
        <taxon>Chlorophyceae</taxon>
        <taxon>CS clade</taxon>
        <taxon>Chlamydomonadales</taxon>
        <taxon>Astrephomenaceae</taxon>
        <taxon>Astrephomene</taxon>
    </lineage>
</organism>
<keyword evidence="3" id="KW-1185">Reference proteome</keyword>
<evidence type="ECO:0000313" key="3">
    <source>
        <dbReference type="Proteomes" id="UP001054857"/>
    </source>
</evidence>
<reference evidence="2 3" key="1">
    <citation type="journal article" date="2021" name="Sci. Rep.">
        <title>Genome sequencing of the multicellular alga Astrephomene provides insights into convergent evolution of germ-soma differentiation.</title>
        <authorList>
            <person name="Yamashita S."/>
            <person name="Yamamoto K."/>
            <person name="Matsuzaki R."/>
            <person name="Suzuki S."/>
            <person name="Yamaguchi H."/>
            <person name="Hirooka S."/>
            <person name="Minakuchi Y."/>
            <person name="Miyagishima S."/>
            <person name="Kawachi M."/>
            <person name="Toyoda A."/>
            <person name="Nozaki H."/>
        </authorList>
    </citation>
    <scope>NUCLEOTIDE SEQUENCE [LARGE SCALE GENOMIC DNA]</scope>
    <source>
        <strain evidence="2 3">NIES-4017</strain>
    </source>
</reference>
<protein>
    <submittedName>
        <fullName evidence="2">Uncharacterized protein</fullName>
    </submittedName>
</protein>
<gene>
    <name evidence="2" type="ORF">Agub_g8848</name>
</gene>
<feature type="region of interest" description="Disordered" evidence="1">
    <location>
        <begin position="209"/>
        <end position="229"/>
    </location>
</feature>
<dbReference type="EMBL" id="BMAR01000017">
    <property type="protein sequence ID" value="GFR47157.1"/>
    <property type="molecule type" value="Genomic_DNA"/>
</dbReference>
<dbReference type="AlphaFoldDB" id="A0AAD3DV12"/>
<feature type="compositionally biased region" description="Basic and acidic residues" evidence="1">
    <location>
        <begin position="216"/>
        <end position="228"/>
    </location>
</feature>
<proteinExistence type="predicted"/>
<accession>A0AAD3DV12</accession>
<evidence type="ECO:0000256" key="1">
    <source>
        <dbReference type="SAM" id="MobiDB-lite"/>
    </source>
</evidence>
<dbReference type="Proteomes" id="UP001054857">
    <property type="component" value="Unassembled WGS sequence"/>
</dbReference>
<feature type="region of interest" description="Disordered" evidence="1">
    <location>
        <begin position="268"/>
        <end position="302"/>
    </location>
</feature>
<feature type="region of interest" description="Disordered" evidence="1">
    <location>
        <begin position="154"/>
        <end position="185"/>
    </location>
</feature>
<name>A0AAD3DV12_9CHLO</name>
<sequence>MADGPVFASYMEAHLAGKASAPGEAGSRASTEAYAYGPAGSAQRLREPRNYVVGDPLPAKPISVLHRPVKQPSAKNAENIDTQHERDKAAFERRASGYRRLAKNGYHHHAPPGSILTTFERGHIVDRGRGKSAVQEARGVYDPVCHSYRVAPASTDAAASERPCSAPHRRAEGSGQQEPPQHRRNGTAAEHKLLQVYMGKYNPLTHEYTASPEPEYASRKEKEFERQHGLGQGMRRVRPFKENDPITWEDSKHSRFASAGGAASVAPGAAEAAAAAQQQRPSSAPGRNAASRKPMAGASWGTYNPITHEWQVPPSDPKFEKQEALVERRLGVSGKSAGRTQTPVQQGVYNPILNTWTVPPANPRVIDGLSFMPATLFSRPTAATIRM</sequence>
<evidence type="ECO:0000313" key="2">
    <source>
        <dbReference type="EMBL" id="GFR47157.1"/>
    </source>
</evidence>